<proteinExistence type="predicted"/>
<accession>A0ABR2I6P0</accession>
<dbReference type="EMBL" id="JAPFFF010000020">
    <property type="protein sequence ID" value="KAK8857754.1"/>
    <property type="molecule type" value="Genomic_DNA"/>
</dbReference>
<sequence>MINFLRNLAGISKIITEDDIMIQQFHKAANNIQKIDKDSVNHIKSDQTAEKHYYYHPNDQITSRRKLLFIQNSISIFDSIYTIFTTEKVDEQTLILHPNMEKVKFWDDSIKPSIEVFLQNPKKQQKIKFVSWPPEGVFPMSFLSRHWHVRHDDFRKTELSDVKIIIQRDDGIELKVNHTTIDDDILIIRLTKYELKKCEIKKTISVTVINDRMKQMYRFSFKLVDDNSISLFQSGMHSNISDGILNSNDLKKGISNTELALIMTISFFISLFIIASIFFFLGATKSDAEDTSASEDENNERNQANLVPCCFGCCYCDKPGPGPDCVDWFAFYLLCRYASCGEGCRCDHGCCALDCGGCNCGDCNCDGDCDCSGLDLGGCDCTIC</sequence>
<evidence type="ECO:0000313" key="2">
    <source>
        <dbReference type="EMBL" id="KAK8857754.1"/>
    </source>
</evidence>
<comment type="caution">
    <text evidence="2">The sequence shown here is derived from an EMBL/GenBank/DDBJ whole genome shotgun (WGS) entry which is preliminary data.</text>
</comment>
<keyword evidence="1" id="KW-0812">Transmembrane</keyword>
<dbReference type="Proteomes" id="UP001470230">
    <property type="component" value="Unassembled WGS sequence"/>
</dbReference>
<keyword evidence="1" id="KW-1133">Transmembrane helix</keyword>
<keyword evidence="3" id="KW-1185">Reference proteome</keyword>
<protein>
    <submittedName>
        <fullName evidence="2">Uncharacterized protein</fullName>
    </submittedName>
</protein>
<organism evidence="2 3">
    <name type="scientific">Tritrichomonas musculus</name>
    <dbReference type="NCBI Taxonomy" id="1915356"/>
    <lineage>
        <taxon>Eukaryota</taxon>
        <taxon>Metamonada</taxon>
        <taxon>Parabasalia</taxon>
        <taxon>Tritrichomonadida</taxon>
        <taxon>Tritrichomonadidae</taxon>
        <taxon>Tritrichomonas</taxon>
    </lineage>
</organism>
<gene>
    <name evidence="2" type="ORF">M9Y10_016164</name>
</gene>
<feature type="transmembrane region" description="Helical" evidence="1">
    <location>
        <begin position="259"/>
        <end position="281"/>
    </location>
</feature>
<reference evidence="2 3" key="1">
    <citation type="submission" date="2024-04" db="EMBL/GenBank/DDBJ databases">
        <title>Tritrichomonas musculus Genome.</title>
        <authorList>
            <person name="Alves-Ferreira E."/>
            <person name="Grigg M."/>
            <person name="Lorenzi H."/>
            <person name="Galac M."/>
        </authorList>
    </citation>
    <scope>NUCLEOTIDE SEQUENCE [LARGE SCALE GENOMIC DNA]</scope>
    <source>
        <strain evidence="2 3">EAF2021</strain>
    </source>
</reference>
<evidence type="ECO:0000256" key="1">
    <source>
        <dbReference type="SAM" id="Phobius"/>
    </source>
</evidence>
<name>A0ABR2I6P0_9EUKA</name>
<keyword evidence="1" id="KW-0472">Membrane</keyword>
<evidence type="ECO:0000313" key="3">
    <source>
        <dbReference type="Proteomes" id="UP001470230"/>
    </source>
</evidence>